<dbReference type="Pfam" id="PF13657">
    <property type="entry name" value="Couple_hipA"/>
    <property type="match status" value="1"/>
</dbReference>
<organism evidence="6 7">
    <name type="scientific">Variovorax guangxiensis</name>
    <dbReference type="NCBI Taxonomy" id="1775474"/>
    <lineage>
        <taxon>Bacteria</taxon>
        <taxon>Pseudomonadati</taxon>
        <taxon>Pseudomonadota</taxon>
        <taxon>Betaproteobacteria</taxon>
        <taxon>Burkholderiales</taxon>
        <taxon>Comamonadaceae</taxon>
        <taxon>Variovorax</taxon>
    </lineage>
</organism>
<keyword evidence="3" id="KW-0418">Kinase</keyword>
<reference evidence="6 7" key="1">
    <citation type="journal article" date="2019" name="Environ. Microbiol.">
        <title>Species interactions and distinct microbial communities in high Arctic permafrost affected cryosols are associated with the CH4 and CO2 gas fluxes.</title>
        <authorList>
            <person name="Altshuler I."/>
            <person name="Hamel J."/>
            <person name="Turney S."/>
            <person name="Magnuson E."/>
            <person name="Levesque R."/>
            <person name="Greer C."/>
            <person name="Whyte L.G."/>
        </authorList>
    </citation>
    <scope>NUCLEOTIDE SEQUENCE [LARGE SCALE GENOMIC DNA]</scope>
    <source>
        <strain evidence="6 7">S06.C</strain>
    </source>
</reference>
<dbReference type="Pfam" id="PF07804">
    <property type="entry name" value="HipA_C"/>
    <property type="match status" value="1"/>
</dbReference>
<dbReference type="AlphaFoldDB" id="A0A502DYR5"/>
<dbReference type="PANTHER" id="PTHR37419">
    <property type="entry name" value="SERINE/THREONINE-PROTEIN KINASE TOXIN HIPA"/>
    <property type="match status" value="1"/>
</dbReference>
<keyword evidence="2" id="KW-0808">Transferase</keyword>
<dbReference type="InterPro" id="IPR017508">
    <property type="entry name" value="HipA_N1"/>
</dbReference>
<dbReference type="InterPro" id="IPR012893">
    <property type="entry name" value="HipA-like_C"/>
</dbReference>
<accession>A0A502DYR5</accession>
<dbReference type="PANTHER" id="PTHR37419:SF1">
    <property type="entry name" value="SERINE_THREONINE-PROTEIN KINASE TOXIN HIPA"/>
    <property type="match status" value="1"/>
</dbReference>
<dbReference type="EMBL" id="RCZI01000001">
    <property type="protein sequence ID" value="TPG30483.1"/>
    <property type="molecule type" value="Genomic_DNA"/>
</dbReference>
<evidence type="ECO:0000259" key="4">
    <source>
        <dbReference type="Pfam" id="PF07804"/>
    </source>
</evidence>
<proteinExistence type="inferred from homology"/>
<evidence type="ECO:0000256" key="2">
    <source>
        <dbReference type="ARBA" id="ARBA00022679"/>
    </source>
</evidence>
<comment type="similarity">
    <text evidence="1">Belongs to the HipA Ser/Thr kinase family.</text>
</comment>
<feature type="domain" description="HipA-like C-terminal" evidence="4">
    <location>
        <begin position="159"/>
        <end position="407"/>
    </location>
</feature>
<evidence type="ECO:0000259" key="5">
    <source>
        <dbReference type="Pfam" id="PF13657"/>
    </source>
</evidence>
<sequence>MSSPKKRRGARHPDPLVAWCNGQMVGEWSVREGEHRFQYAEAWATSASATPLSLSLPLTAGNTAHTGPAVRDWFDNLLPDSDTIRQRWRASVRQPEADAFDLLTLFGSDCAGAIQMLAPGSTPDGVDRIEATLLDDAAIGRVIDAATTIDRAGDAPRVAIAGAQEKTALLRRGDDWFCPLGATPTTHILKLPLGLVGNMQADMPQSVENEWLCSRVMTAFGLPTAHCDIATFGERKVLAVQRFDRALQNAGTDAEWIARLPQEDFCQALGLPGAQKYEADGGPGMRDILRVLDASANALADKTAFVKAQMVFWLLAATDGHAKNFSIFLERGDSYRLTPFYDVLSAWPIIGGGAHQLAKQKAKLAMALRAKSAHWGLVDIQARHWDGVAKLAGLGDARALCDELLQQLPGVLRTVEAELPEGFPPALAQAIFDGVTTTAQRLHDTEIAE</sequence>
<dbReference type="CDD" id="cd17808">
    <property type="entry name" value="HipA_Ec_like"/>
    <property type="match status" value="1"/>
</dbReference>
<evidence type="ECO:0000256" key="1">
    <source>
        <dbReference type="ARBA" id="ARBA00010164"/>
    </source>
</evidence>
<gene>
    <name evidence="6" type="ORF">EAH82_03075</name>
</gene>
<evidence type="ECO:0000256" key="3">
    <source>
        <dbReference type="ARBA" id="ARBA00022777"/>
    </source>
</evidence>
<dbReference type="RefSeq" id="WP_140838476.1">
    <property type="nucleotide sequence ID" value="NZ_RCZI01000001.1"/>
</dbReference>
<dbReference type="OrthoDB" id="9805913at2"/>
<dbReference type="InterPro" id="IPR052028">
    <property type="entry name" value="HipA_Ser/Thr_kinase"/>
</dbReference>
<dbReference type="Proteomes" id="UP000319212">
    <property type="component" value="Unassembled WGS sequence"/>
</dbReference>
<dbReference type="GO" id="GO:0004674">
    <property type="term" value="F:protein serine/threonine kinase activity"/>
    <property type="evidence" value="ECO:0007669"/>
    <property type="project" value="TreeGrafter"/>
</dbReference>
<comment type="caution">
    <text evidence="6">The sequence shown here is derived from an EMBL/GenBank/DDBJ whole genome shotgun (WGS) entry which is preliminary data.</text>
</comment>
<feature type="domain" description="HipA N-terminal subdomain 1" evidence="5">
    <location>
        <begin position="18"/>
        <end position="116"/>
    </location>
</feature>
<protein>
    <submittedName>
        <fullName evidence="6">Type II toxin-antitoxin system HipA family toxin</fullName>
    </submittedName>
</protein>
<evidence type="ECO:0000313" key="7">
    <source>
        <dbReference type="Proteomes" id="UP000319212"/>
    </source>
</evidence>
<dbReference type="NCBIfam" id="TIGR03071">
    <property type="entry name" value="couple_hipA"/>
    <property type="match status" value="1"/>
</dbReference>
<evidence type="ECO:0000313" key="6">
    <source>
        <dbReference type="EMBL" id="TPG30483.1"/>
    </source>
</evidence>
<dbReference type="GO" id="GO:0005829">
    <property type="term" value="C:cytosol"/>
    <property type="evidence" value="ECO:0007669"/>
    <property type="project" value="TreeGrafter"/>
</dbReference>
<name>A0A502DYR5_9BURK</name>